<reference evidence="6 7" key="1">
    <citation type="submission" date="2018-10" db="EMBL/GenBank/DDBJ databases">
        <title>Genomic Encyclopedia of Type Strains, Phase IV (KMG-IV): sequencing the most valuable type-strain genomes for metagenomic binning, comparative biology and taxonomic classification.</title>
        <authorList>
            <person name="Goeker M."/>
        </authorList>
    </citation>
    <scope>NUCLEOTIDE SEQUENCE [LARGE SCALE GENOMIC DNA]</scope>
    <source>
        <strain evidence="6 7">DSM 3303</strain>
    </source>
</reference>
<dbReference type="InterPro" id="IPR018062">
    <property type="entry name" value="HTH_AraC-typ_CS"/>
</dbReference>
<evidence type="ECO:0000256" key="3">
    <source>
        <dbReference type="ARBA" id="ARBA00023159"/>
    </source>
</evidence>
<dbReference type="PRINTS" id="PR00032">
    <property type="entry name" value="HTHARAC"/>
</dbReference>
<dbReference type="SUPFAM" id="SSF46689">
    <property type="entry name" value="Homeodomain-like"/>
    <property type="match status" value="2"/>
</dbReference>
<dbReference type="AlphaFoldDB" id="A0A495BII3"/>
<dbReference type="PROSITE" id="PS01124">
    <property type="entry name" value="HTH_ARAC_FAMILY_2"/>
    <property type="match status" value="1"/>
</dbReference>
<dbReference type="PROSITE" id="PS00041">
    <property type="entry name" value="HTH_ARAC_FAMILY_1"/>
    <property type="match status" value="1"/>
</dbReference>
<name>A0A495BII3_VOGIN</name>
<keyword evidence="1" id="KW-0805">Transcription regulation</keyword>
<gene>
    <name evidence="6" type="ORF">C8E02_1499</name>
</gene>
<evidence type="ECO:0000256" key="4">
    <source>
        <dbReference type="ARBA" id="ARBA00023163"/>
    </source>
</evidence>
<dbReference type="InterPro" id="IPR009057">
    <property type="entry name" value="Homeodomain-like_sf"/>
</dbReference>
<dbReference type="GO" id="GO:0043565">
    <property type="term" value="F:sequence-specific DNA binding"/>
    <property type="evidence" value="ECO:0007669"/>
    <property type="project" value="InterPro"/>
</dbReference>
<dbReference type="PANTHER" id="PTHR46796">
    <property type="entry name" value="HTH-TYPE TRANSCRIPTIONAL ACTIVATOR RHAS-RELATED"/>
    <property type="match status" value="1"/>
</dbReference>
<keyword evidence="2" id="KW-0238">DNA-binding</keyword>
<dbReference type="InterPro" id="IPR020449">
    <property type="entry name" value="Tscrpt_reg_AraC-type_HTH"/>
</dbReference>
<dbReference type="InterPro" id="IPR037923">
    <property type="entry name" value="HTH-like"/>
</dbReference>
<evidence type="ECO:0000259" key="5">
    <source>
        <dbReference type="PROSITE" id="PS01124"/>
    </source>
</evidence>
<protein>
    <submittedName>
        <fullName evidence="6">AraC family transcriptional regulator</fullName>
    </submittedName>
</protein>
<dbReference type="InterPro" id="IPR003313">
    <property type="entry name" value="AraC-bd"/>
</dbReference>
<evidence type="ECO:0000313" key="6">
    <source>
        <dbReference type="EMBL" id="RKQ60155.1"/>
    </source>
</evidence>
<accession>A0A495BII3</accession>
<dbReference type="Proteomes" id="UP000279384">
    <property type="component" value="Unassembled WGS sequence"/>
</dbReference>
<evidence type="ECO:0000256" key="2">
    <source>
        <dbReference type="ARBA" id="ARBA00023125"/>
    </source>
</evidence>
<keyword evidence="4" id="KW-0804">Transcription</keyword>
<dbReference type="Pfam" id="PF02311">
    <property type="entry name" value="AraC_binding"/>
    <property type="match status" value="1"/>
</dbReference>
<sequence>MAQTRPAPPQASRFWRDDALPFIESRDVADGRQVCYEKHSHETFSLGVIDGGHSHYLNGNKRHEIAAGSVLMMNPGEVHACAPVRGAGWAYRMLYVDQDWLGARQAELGLSPHGDFQPLACQLSTDPRLYAAFTRFHAVLTAADSEQLLKESVAVQFFSEALAALAHGKLPRPGAPDKLARAADFIHSHATESLTLQQICAAASLSPSYLIRAFSQHYHMTPHAYLLNCRIQHARRLLRDRQPLAEVAHASGFADQAHFQRVFKRLTAVTPGHYRR</sequence>
<dbReference type="Gene3D" id="1.10.10.60">
    <property type="entry name" value="Homeodomain-like"/>
    <property type="match status" value="2"/>
</dbReference>
<dbReference type="SUPFAM" id="SSF51215">
    <property type="entry name" value="Regulatory protein AraC"/>
    <property type="match status" value="1"/>
</dbReference>
<evidence type="ECO:0000256" key="1">
    <source>
        <dbReference type="ARBA" id="ARBA00023015"/>
    </source>
</evidence>
<dbReference type="InterPro" id="IPR018060">
    <property type="entry name" value="HTH_AraC"/>
</dbReference>
<dbReference type="RefSeq" id="WP_120810274.1">
    <property type="nucleotide sequence ID" value="NZ_RBID01000013.1"/>
</dbReference>
<organism evidence="6 7">
    <name type="scientific">Vogesella indigofera</name>
    <name type="common">Pseudomonas indigofera</name>
    <dbReference type="NCBI Taxonomy" id="45465"/>
    <lineage>
        <taxon>Bacteria</taxon>
        <taxon>Pseudomonadati</taxon>
        <taxon>Pseudomonadota</taxon>
        <taxon>Betaproteobacteria</taxon>
        <taxon>Neisseriales</taxon>
        <taxon>Chromobacteriaceae</taxon>
        <taxon>Vogesella</taxon>
    </lineage>
</organism>
<dbReference type="InterPro" id="IPR050204">
    <property type="entry name" value="AraC_XylS_family_regulators"/>
</dbReference>
<dbReference type="PANTHER" id="PTHR46796:SF2">
    <property type="entry name" value="TRANSCRIPTIONAL REGULATORY PROTEIN"/>
    <property type="match status" value="1"/>
</dbReference>
<evidence type="ECO:0000313" key="7">
    <source>
        <dbReference type="Proteomes" id="UP000279384"/>
    </source>
</evidence>
<dbReference type="Pfam" id="PF12833">
    <property type="entry name" value="HTH_18"/>
    <property type="match status" value="1"/>
</dbReference>
<keyword evidence="3" id="KW-0010">Activator</keyword>
<feature type="domain" description="HTH araC/xylS-type" evidence="5">
    <location>
        <begin position="180"/>
        <end position="276"/>
    </location>
</feature>
<dbReference type="GO" id="GO:0003700">
    <property type="term" value="F:DNA-binding transcription factor activity"/>
    <property type="evidence" value="ECO:0007669"/>
    <property type="project" value="InterPro"/>
</dbReference>
<dbReference type="SMART" id="SM00342">
    <property type="entry name" value="HTH_ARAC"/>
    <property type="match status" value="1"/>
</dbReference>
<dbReference type="EMBL" id="RBID01000013">
    <property type="protein sequence ID" value="RKQ60155.1"/>
    <property type="molecule type" value="Genomic_DNA"/>
</dbReference>
<proteinExistence type="predicted"/>
<comment type="caution">
    <text evidence="6">The sequence shown here is derived from an EMBL/GenBank/DDBJ whole genome shotgun (WGS) entry which is preliminary data.</text>
</comment>